<gene>
    <name evidence="5" type="ORF">UO65_3357</name>
</gene>
<evidence type="ECO:0000259" key="4">
    <source>
        <dbReference type="Pfam" id="PF13193"/>
    </source>
</evidence>
<dbReference type="PANTHER" id="PTHR45527:SF1">
    <property type="entry name" value="FATTY ACID SYNTHASE"/>
    <property type="match status" value="1"/>
</dbReference>
<dbReference type="InterPro" id="IPR036736">
    <property type="entry name" value="ACP-like_sf"/>
</dbReference>
<dbReference type="RefSeq" id="WP_052021249.1">
    <property type="nucleotide sequence ID" value="NZ_AYXG01000118.1"/>
</dbReference>
<dbReference type="GO" id="GO:0031177">
    <property type="term" value="F:phosphopantetheine binding"/>
    <property type="evidence" value="ECO:0007669"/>
    <property type="project" value="TreeGrafter"/>
</dbReference>
<evidence type="ECO:0000256" key="1">
    <source>
        <dbReference type="SAM" id="MobiDB-lite"/>
    </source>
</evidence>
<dbReference type="NCBIfam" id="TIGR01733">
    <property type="entry name" value="AA-adenyl-dom"/>
    <property type="match status" value="1"/>
</dbReference>
<dbReference type="InterPro" id="IPR009081">
    <property type="entry name" value="PP-bd_ACP"/>
</dbReference>
<sequence length="598" mass="64095">MPNAEPPAQRADRRAQPPPARARSLAEAFRLAVAEHPDRVAVTADDGELTYRDLAARAERVAAALRAAGVGADTPVPLIADPGLDLVVGLVAATLSGGAYVPVDPAVPELRIRWLVADCAAPVVLATTRTAGFAPDVPAVLIDDPDEVATPTPPAPVAGTDLAYVMHTSGPTGAPEGVLVEHRSVLHLFTATDHRFGFGADDVWPLLHSVGFDLSVWELWGALLHGGRLVVVPRAVTRDARRLHALVTAESVTVLNQTPTAFRHFQAAGPTPPSLRAVVLAGEHVDVETLRPWFARHGDTGPQLVTTYGSTETTVHASCHRLTTADLDAPSVSPIGRPLPGVTFHLAGEELFVSGPGVARGYLNRAARTARRFVVRDGERTFRTGDRVRPLPDGGFAWLGRADDQLNVRGHRVEPAEVEAVVNQHPEVEACLVTTTATTGDPELVAYVVPPPGVTGDPVWWERLRLEVAGRVAEALPHHLRPHRYLPVAELPRTRDGEVDRANPGRTTTQHLLTQLWREALNTQTTPTLTDDFATLGGTSESLRHLLSRVEHHFGITLPPDTTTADPDEVTIATLAAEVDAHTLAAPHSQDRAHNHAD</sequence>
<dbReference type="Gene3D" id="3.40.50.12780">
    <property type="entry name" value="N-terminal domain of ligase-like"/>
    <property type="match status" value="1"/>
</dbReference>
<dbReference type="InterPro" id="IPR010071">
    <property type="entry name" value="AA_adenyl_dom"/>
</dbReference>
<dbReference type="GO" id="GO:0043041">
    <property type="term" value="P:amino acid activation for nonribosomal peptide biosynthetic process"/>
    <property type="evidence" value="ECO:0007669"/>
    <property type="project" value="TreeGrafter"/>
</dbReference>
<dbReference type="eggNOG" id="COG1020">
    <property type="taxonomic scope" value="Bacteria"/>
</dbReference>
<dbReference type="InterPro" id="IPR025110">
    <property type="entry name" value="AMP-bd_C"/>
</dbReference>
<reference evidence="5 6" key="1">
    <citation type="journal article" date="2014" name="Genome Announc.">
        <title>Draft Genome Sequence of the Antitrypanosomally Active Sponge-Associated Bacterium Actinokineospora sp. Strain EG49.</title>
        <authorList>
            <person name="Harjes J."/>
            <person name="Ryu T."/>
            <person name="Abdelmohsen U.R."/>
            <person name="Moitinho-Silva L."/>
            <person name="Horn H."/>
            <person name="Ravasi T."/>
            <person name="Hentschel U."/>
        </authorList>
    </citation>
    <scope>NUCLEOTIDE SEQUENCE [LARGE SCALE GENOMIC DNA]</scope>
    <source>
        <strain evidence="5 6">EG49</strain>
    </source>
</reference>
<evidence type="ECO:0000313" key="6">
    <source>
        <dbReference type="Proteomes" id="UP000019277"/>
    </source>
</evidence>
<feature type="domain" description="AMP-dependent synthetase/ligase" evidence="2">
    <location>
        <begin position="30"/>
        <end position="363"/>
    </location>
</feature>
<name>W7IXU1_9PSEU</name>
<dbReference type="Gene3D" id="1.10.1200.10">
    <property type="entry name" value="ACP-like"/>
    <property type="match status" value="1"/>
</dbReference>
<dbReference type="OrthoDB" id="3243414at2"/>
<evidence type="ECO:0000259" key="3">
    <source>
        <dbReference type="Pfam" id="PF00550"/>
    </source>
</evidence>
<dbReference type="SUPFAM" id="SSF56801">
    <property type="entry name" value="Acetyl-CoA synthetase-like"/>
    <property type="match status" value="1"/>
</dbReference>
<proteinExistence type="predicted"/>
<organism evidence="5 6">
    <name type="scientific">Actinokineospora spheciospongiae</name>
    <dbReference type="NCBI Taxonomy" id="909613"/>
    <lineage>
        <taxon>Bacteria</taxon>
        <taxon>Bacillati</taxon>
        <taxon>Actinomycetota</taxon>
        <taxon>Actinomycetes</taxon>
        <taxon>Pseudonocardiales</taxon>
        <taxon>Pseudonocardiaceae</taxon>
        <taxon>Actinokineospora</taxon>
    </lineage>
</organism>
<feature type="domain" description="Carrier" evidence="3">
    <location>
        <begin position="512"/>
        <end position="562"/>
    </location>
</feature>
<dbReference type="Pfam" id="PF13193">
    <property type="entry name" value="AMP-binding_C"/>
    <property type="match status" value="1"/>
</dbReference>
<dbReference type="PATRIC" id="fig|909613.9.peg.3358"/>
<accession>W7IXU1</accession>
<dbReference type="EMBL" id="AYXG01000118">
    <property type="protein sequence ID" value="EWC61301.1"/>
    <property type="molecule type" value="Genomic_DNA"/>
</dbReference>
<comment type="caution">
    <text evidence="5">The sequence shown here is derived from an EMBL/GenBank/DDBJ whole genome shotgun (WGS) entry which is preliminary data.</text>
</comment>
<dbReference type="InterPro" id="IPR042099">
    <property type="entry name" value="ANL_N_sf"/>
</dbReference>
<evidence type="ECO:0000313" key="5">
    <source>
        <dbReference type="EMBL" id="EWC61301.1"/>
    </source>
</evidence>
<dbReference type="GO" id="GO:0005829">
    <property type="term" value="C:cytosol"/>
    <property type="evidence" value="ECO:0007669"/>
    <property type="project" value="TreeGrafter"/>
</dbReference>
<feature type="domain" description="AMP-binding enzyme C-terminal" evidence="4">
    <location>
        <begin position="417"/>
        <end position="497"/>
    </location>
</feature>
<dbReference type="Pfam" id="PF00550">
    <property type="entry name" value="PP-binding"/>
    <property type="match status" value="1"/>
</dbReference>
<dbReference type="Proteomes" id="UP000019277">
    <property type="component" value="Unassembled WGS sequence"/>
</dbReference>
<feature type="region of interest" description="Disordered" evidence="1">
    <location>
        <begin position="1"/>
        <end position="22"/>
    </location>
</feature>
<evidence type="ECO:0000259" key="2">
    <source>
        <dbReference type="Pfam" id="PF00501"/>
    </source>
</evidence>
<protein>
    <submittedName>
        <fullName evidence="5">Non-ribosomal peptide synthetase</fullName>
    </submittedName>
</protein>
<dbReference type="Gene3D" id="3.30.300.30">
    <property type="match status" value="1"/>
</dbReference>
<dbReference type="STRING" id="909613.UO65_3357"/>
<dbReference type="Pfam" id="PF00501">
    <property type="entry name" value="AMP-binding"/>
    <property type="match status" value="1"/>
</dbReference>
<dbReference type="AlphaFoldDB" id="W7IXU1"/>
<dbReference type="InterPro" id="IPR000873">
    <property type="entry name" value="AMP-dep_synth/lig_dom"/>
</dbReference>
<dbReference type="GO" id="GO:0044550">
    <property type="term" value="P:secondary metabolite biosynthetic process"/>
    <property type="evidence" value="ECO:0007669"/>
    <property type="project" value="TreeGrafter"/>
</dbReference>
<dbReference type="SUPFAM" id="SSF47336">
    <property type="entry name" value="ACP-like"/>
    <property type="match status" value="1"/>
</dbReference>
<keyword evidence="6" id="KW-1185">Reference proteome</keyword>
<dbReference type="PANTHER" id="PTHR45527">
    <property type="entry name" value="NONRIBOSOMAL PEPTIDE SYNTHETASE"/>
    <property type="match status" value="1"/>
</dbReference>
<dbReference type="InterPro" id="IPR045851">
    <property type="entry name" value="AMP-bd_C_sf"/>
</dbReference>